<comment type="caution">
    <text evidence="1">The sequence shown here is derived from an EMBL/GenBank/DDBJ whole genome shotgun (WGS) entry which is preliminary data.</text>
</comment>
<evidence type="ECO:0000313" key="2">
    <source>
        <dbReference type="Proteomes" id="UP000024635"/>
    </source>
</evidence>
<gene>
    <name evidence="1" type="primary">Acey_s0002.g932</name>
    <name evidence="1" type="ORF">Y032_0002g932</name>
</gene>
<dbReference type="Proteomes" id="UP000024635">
    <property type="component" value="Unassembled WGS sequence"/>
</dbReference>
<accession>A0A016W328</accession>
<dbReference type="EMBL" id="JARK01001338">
    <property type="protein sequence ID" value="EYC33692.1"/>
    <property type="molecule type" value="Genomic_DNA"/>
</dbReference>
<protein>
    <submittedName>
        <fullName evidence="1">Uncharacterized protein</fullName>
    </submittedName>
</protein>
<reference evidence="2" key="1">
    <citation type="journal article" date="2015" name="Nat. Genet.">
        <title>The genome and transcriptome of the zoonotic hookworm Ancylostoma ceylanicum identify infection-specific gene families.</title>
        <authorList>
            <person name="Schwarz E.M."/>
            <person name="Hu Y."/>
            <person name="Antoshechkin I."/>
            <person name="Miller M.M."/>
            <person name="Sternberg P.W."/>
            <person name="Aroian R.V."/>
        </authorList>
    </citation>
    <scope>NUCLEOTIDE SEQUENCE</scope>
    <source>
        <strain evidence="2">HY135</strain>
    </source>
</reference>
<keyword evidence="2" id="KW-1185">Reference proteome</keyword>
<proteinExistence type="predicted"/>
<evidence type="ECO:0000313" key="1">
    <source>
        <dbReference type="EMBL" id="EYC33692.1"/>
    </source>
</evidence>
<dbReference type="AlphaFoldDB" id="A0A016W328"/>
<sequence>MIGIDPRRNPTDEDRYASFLIRPDRTPLSQQWTYLAAFLGARPTPLYCCTRCTPPDLLLGLLPTPVHHITPVPSPLYDLTITITDQS</sequence>
<name>A0A016W328_9BILA</name>
<organism evidence="1 2">
    <name type="scientific">Ancylostoma ceylanicum</name>
    <dbReference type="NCBI Taxonomy" id="53326"/>
    <lineage>
        <taxon>Eukaryota</taxon>
        <taxon>Metazoa</taxon>
        <taxon>Ecdysozoa</taxon>
        <taxon>Nematoda</taxon>
        <taxon>Chromadorea</taxon>
        <taxon>Rhabditida</taxon>
        <taxon>Rhabditina</taxon>
        <taxon>Rhabditomorpha</taxon>
        <taxon>Strongyloidea</taxon>
        <taxon>Ancylostomatidae</taxon>
        <taxon>Ancylostomatinae</taxon>
        <taxon>Ancylostoma</taxon>
    </lineage>
</organism>